<keyword evidence="4 15" id="KW-0812">Transmembrane</keyword>
<dbReference type="InterPro" id="IPR036028">
    <property type="entry name" value="SH3-like_dom_sf"/>
</dbReference>
<dbReference type="InterPro" id="IPR013783">
    <property type="entry name" value="Ig-like_fold"/>
</dbReference>
<dbReference type="Gene3D" id="2.60.40.10">
    <property type="entry name" value="Immunoglobulins"/>
    <property type="match status" value="6"/>
</dbReference>
<dbReference type="AlphaFoldDB" id="A0A6P5A139"/>
<keyword evidence="9 15" id="KW-0472">Membrane</keyword>
<evidence type="ECO:0000256" key="3">
    <source>
        <dbReference type="ARBA" id="ARBA00022443"/>
    </source>
</evidence>
<dbReference type="Proteomes" id="UP000515135">
    <property type="component" value="Unplaced"/>
</dbReference>
<dbReference type="SUPFAM" id="SSF50044">
    <property type="entry name" value="SH3-domain"/>
    <property type="match status" value="2"/>
</dbReference>
<feature type="domain" description="SH3" evidence="16">
    <location>
        <begin position="900"/>
        <end position="959"/>
    </location>
</feature>
<evidence type="ECO:0000256" key="10">
    <source>
        <dbReference type="ARBA" id="ARBA00023157"/>
    </source>
</evidence>
<dbReference type="GO" id="GO:0050839">
    <property type="term" value="F:cell adhesion molecule binding"/>
    <property type="evidence" value="ECO:0007669"/>
    <property type="project" value="TreeGrafter"/>
</dbReference>
<keyword evidence="5" id="KW-0732">Signal</keyword>
<evidence type="ECO:0000256" key="2">
    <source>
        <dbReference type="ARBA" id="ARBA00006692"/>
    </source>
</evidence>
<keyword evidence="8 15" id="KW-1133">Transmembrane helix</keyword>
<dbReference type="PROSITE" id="PS50002">
    <property type="entry name" value="SH3"/>
    <property type="match status" value="2"/>
</dbReference>
<evidence type="ECO:0000256" key="8">
    <source>
        <dbReference type="ARBA" id="ARBA00022989"/>
    </source>
</evidence>
<dbReference type="Pfam" id="PF13927">
    <property type="entry name" value="Ig_3"/>
    <property type="match status" value="3"/>
</dbReference>
<feature type="region of interest" description="Disordered" evidence="14">
    <location>
        <begin position="352"/>
        <end position="375"/>
    </location>
</feature>
<evidence type="ECO:0000256" key="14">
    <source>
        <dbReference type="SAM" id="MobiDB-lite"/>
    </source>
</evidence>
<dbReference type="InterPro" id="IPR003599">
    <property type="entry name" value="Ig_sub"/>
</dbReference>
<feature type="transmembrane region" description="Helical" evidence="15">
    <location>
        <begin position="304"/>
        <end position="328"/>
    </location>
</feature>
<evidence type="ECO:0000256" key="5">
    <source>
        <dbReference type="ARBA" id="ARBA00022729"/>
    </source>
</evidence>
<dbReference type="PANTHER" id="PTHR11640:SF164">
    <property type="entry name" value="MAM DOMAIN-CONTAINING GLYCOSYLPHOSPHATIDYLINOSITOL ANCHOR PROTEIN 1"/>
    <property type="match status" value="1"/>
</dbReference>
<dbReference type="SMART" id="SM00326">
    <property type="entry name" value="SH3"/>
    <property type="match status" value="2"/>
</dbReference>
<dbReference type="Pfam" id="PF07679">
    <property type="entry name" value="I-set"/>
    <property type="match status" value="1"/>
</dbReference>
<feature type="domain" description="Ig-like" evidence="17">
    <location>
        <begin position="202"/>
        <end position="291"/>
    </location>
</feature>
<dbReference type="SMART" id="SM00408">
    <property type="entry name" value="IGc2"/>
    <property type="match status" value="4"/>
</dbReference>
<keyword evidence="12" id="KW-0393">Immunoglobulin domain</keyword>
<dbReference type="InterPro" id="IPR013106">
    <property type="entry name" value="Ig_V-set"/>
</dbReference>
<dbReference type="InterPro" id="IPR013098">
    <property type="entry name" value="Ig_I-set"/>
</dbReference>
<dbReference type="CDD" id="cd00096">
    <property type="entry name" value="Ig"/>
    <property type="match status" value="1"/>
</dbReference>
<dbReference type="GeneID" id="109487488"/>
<sequence>MDAISGDPVTLPATFSTDRRVMNIAWYKLDPREPTSRTQIFSYYPPLQTRESYGDYVGRTSLEDQASLRIARTKPADEGKYILSVSVEGVGSSEGQVQLVLMAPPTVRVGPSNPYVITRGRSTSLTCAVQGAKPNITSLHWEKDGEVIDPRRQPAKYSHGNAAVPALHIRHVGKSDAGVYACVADHVVKTVRASLQVKVYYPASILSISDSLTATVADSISVQCVADGNPPPNITWSRDGTRLRSAVHSVTSDMRTSTVKLSNVRVNDSGKYVCQANNGVGRAASSSLVLNIRESRMGVASSTVAVVVGASAGGLWFIVCVALAAYLVKRRRLQDEKKKFAFYYNMGRREPAERGEVGEDKEPPPYTAMQGNKPLNKAPNYGGINTIRKSIGRKDRRYARAVYSYRPREENELRLEVDDVIEVLEGEDGGWCLGYLRGRIGLFPSNYVRFISSSEVSSTPSGVNLTLPEVTYGTLGDPVTLPATFSTDRRVMNIAWYKLDPREPTSRTQIFSYYPPLQTRESYGDYVGRTSLEDQASLRIARTKPADEGKYILSVSVEGVGSSEGQVQLFLMVPPTLRVGPSNPYVTAWGKPALLTCAVQGAKPNVTSLHWEKNGVTIDTSGSHTKFVGGTLQRPALHIRHVGRADSGVYACVADHVVTVVRASLALNVYYPSSVLSISDSVTATVSDHITLQCVADGNPPPNITWSRDGVWLPSTTSRLTRDAWTSTLQLRDVTVNDSGTYWCRTSNRVGRGASRSLQVTIRESRLGIGISTLAVVVGATDSVLAIVVCVALSTYIVRRRQLQCGKKRIPVYPKTARQQANRTEGPTEHSPAYAAATPYVGTPATSPHDVTTRYVPTPVTSGYVTRPTSSPHVTTPDKPTNGTPCNGGVNTIRRTLGQKERRHARAVYSYLPREENELRLEVDDVIEVLEGEDGGWCLGYLRGRIGLFPSNYVRFSFSPKALRIGTSHRTPAVGSSSPQLGSL</sequence>
<comment type="subcellular location">
    <subcellularLocation>
        <location evidence="1">Membrane</location>
        <topology evidence="1">Single-pass type I membrane protein</topology>
    </subcellularLocation>
</comment>
<dbReference type="FunFam" id="2.60.40.10:FF:000017">
    <property type="entry name" value="Down syndrome cell adhesion molecule b"/>
    <property type="match status" value="1"/>
</dbReference>
<feature type="domain" description="Ig-like" evidence="17">
    <location>
        <begin position="672"/>
        <end position="761"/>
    </location>
</feature>
<feature type="domain" description="Ig-like" evidence="17">
    <location>
        <begin position="105"/>
        <end position="198"/>
    </location>
</feature>
<dbReference type="OrthoDB" id="10010359at2759"/>
<dbReference type="FunFam" id="2.60.40.10:FF:000032">
    <property type="entry name" value="palladin isoform X1"/>
    <property type="match status" value="1"/>
</dbReference>
<dbReference type="InterPro" id="IPR007110">
    <property type="entry name" value="Ig-like_dom"/>
</dbReference>
<feature type="domain" description="SH3" evidence="16">
    <location>
        <begin position="394"/>
        <end position="453"/>
    </location>
</feature>
<dbReference type="SMART" id="SM00409">
    <property type="entry name" value="IG"/>
    <property type="match status" value="6"/>
</dbReference>
<proteinExistence type="inferred from homology"/>
<feature type="compositionally biased region" description="Basic and acidic residues" evidence="14">
    <location>
        <begin position="352"/>
        <end position="363"/>
    </location>
</feature>
<feature type="region of interest" description="Disordered" evidence="14">
    <location>
        <begin position="815"/>
        <end position="834"/>
    </location>
</feature>
<evidence type="ECO:0000256" key="12">
    <source>
        <dbReference type="ARBA" id="ARBA00023319"/>
    </source>
</evidence>
<evidence type="ECO:0000256" key="7">
    <source>
        <dbReference type="ARBA" id="ARBA00022889"/>
    </source>
</evidence>
<dbReference type="KEGG" id="bbel:109487488"/>
<dbReference type="PROSITE" id="PS50835">
    <property type="entry name" value="IG_LIKE"/>
    <property type="match status" value="4"/>
</dbReference>
<name>A0A6P5A139_BRABE</name>
<evidence type="ECO:0000256" key="1">
    <source>
        <dbReference type="ARBA" id="ARBA00004479"/>
    </source>
</evidence>
<feature type="domain" description="Ig-like" evidence="17">
    <location>
        <begin position="575"/>
        <end position="668"/>
    </location>
</feature>
<evidence type="ECO:0000256" key="11">
    <source>
        <dbReference type="ARBA" id="ARBA00023180"/>
    </source>
</evidence>
<dbReference type="InterPro" id="IPR051275">
    <property type="entry name" value="Cell_adhesion_signaling"/>
</dbReference>
<evidence type="ECO:0000256" key="13">
    <source>
        <dbReference type="PROSITE-ProRule" id="PRU00192"/>
    </source>
</evidence>
<evidence type="ECO:0000256" key="9">
    <source>
        <dbReference type="ARBA" id="ARBA00023136"/>
    </source>
</evidence>
<dbReference type="Gene3D" id="2.30.30.40">
    <property type="entry name" value="SH3 Domains"/>
    <property type="match status" value="2"/>
</dbReference>
<organism evidence="18 19">
    <name type="scientific">Branchiostoma belcheri</name>
    <name type="common">Amphioxus</name>
    <dbReference type="NCBI Taxonomy" id="7741"/>
    <lineage>
        <taxon>Eukaryota</taxon>
        <taxon>Metazoa</taxon>
        <taxon>Chordata</taxon>
        <taxon>Cephalochordata</taxon>
        <taxon>Leptocardii</taxon>
        <taxon>Amphioxiformes</taxon>
        <taxon>Branchiostomatidae</taxon>
        <taxon>Branchiostoma</taxon>
    </lineage>
</organism>
<reference evidence="19" key="1">
    <citation type="submission" date="2025-08" db="UniProtKB">
        <authorList>
            <consortium name="RefSeq"/>
        </authorList>
    </citation>
    <scope>IDENTIFICATION</scope>
    <source>
        <tissue evidence="19">Gonad</tissue>
    </source>
</reference>
<dbReference type="GO" id="GO:0005886">
    <property type="term" value="C:plasma membrane"/>
    <property type="evidence" value="ECO:0007669"/>
    <property type="project" value="TreeGrafter"/>
</dbReference>
<protein>
    <submittedName>
        <fullName evidence="19">Hemicentin-1-like</fullName>
    </submittedName>
</protein>
<dbReference type="RefSeq" id="XP_019647035.1">
    <property type="nucleotide sequence ID" value="XM_019791476.1"/>
</dbReference>
<dbReference type="PANTHER" id="PTHR11640">
    <property type="entry name" value="NEPHRIN"/>
    <property type="match status" value="1"/>
</dbReference>
<keyword evidence="11" id="KW-0325">Glycoprotein</keyword>
<accession>A0A6P5A139</accession>
<evidence type="ECO:0000256" key="4">
    <source>
        <dbReference type="ARBA" id="ARBA00022692"/>
    </source>
</evidence>
<gene>
    <name evidence="19" type="primary">LOC109487488</name>
</gene>
<feature type="region of interest" description="Disordered" evidence="14">
    <location>
        <begin position="859"/>
        <end position="889"/>
    </location>
</feature>
<comment type="similarity">
    <text evidence="2">Belongs to the protein kinase superfamily. CAMK Ser/Thr protein kinase family.</text>
</comment>
<dbReference type="InterPro" id="IPR036179">
    <property type="entry name" value="Ig-like_dom_sf"/>
</dbReference>
<feature type="transmembrane region" description="Helical" evidence="15">
    <location>
        <begin position="773"/>
        <end position="798"/>
    </location>
</feature>
<dbReference type="InterPro" id="IPR003598">
    <property type="entry name" value="Ig_sub2"/>
</dbReference>
<evidence type="ECO:0000256" key="15">
    <source>
        <dbReference type="SAM" id="Phobius"/>
    </source>
</evidence>
<evidence type="ECO:0000259" key="16">
    <source>
        <dbReference type="PROSITE" id="PS50002"/>
    </source>
</evidence>
<evidence type="ECO:0000313" key="19">
    <source>
        <dbReference type="RefSeq" id="XP_019647035.1"/>
    </source>
</evidence>
<keyword evidence="3 13" id="KW-0728">SH3 domain</keyword>
<dbReference type="InterPro" id="IPR001452">
    <property type="entry name" value="SH3_domain"/>
</dbReference>
<keyword evidence="10" id="KW-1015">Disulfide bond</keyword>
<evidence type="ECO:0000259" key="17">
    <source>
        <dbReference type="PROSITE" id="PS50835"/>
    </source>
</evidence>
<keyword evidence="7" id="KW-0130">Cell adhesion</keyword>
<dbReference type="Pfam" id="PF07686">
    <property type="entry name" value="V-set"/>
    <property type="match status" value="2"/>
</dbReference>
<evidence type="ECO:0000256" key="6">
    <source>
        <dbReference type="ARBA" id="ARBA00022737"/>
    </source>
</evidence>
<dbReference type="Pfam" id="PF14604">
    <property type="entry name" value="SH3_9"/>
    <property type="match status" value="2"/>
</dbReference>
<dbReference type="CDD" id="cd00174">
    <property type="entry name" value="SH3"/>
    <property type="match status" value="1"/>
</dbReference>
<keyword evidence="6" id="KW-0677">Repeat</keyword>
<dbReference type="SUPFAM" id="SSF48726">
    <property type="entry name" value="Immunoglobulin"/>
    <property type="match status" value="6"/>
</dbReference>
<evidence type="ECO:0000313" key="18">
    <source>
        <dbReference type="Proteomes" id="UP000515135"/>
    </source>
</evidence>
<dbReference type="GO" id="GO:0005911">
    <property type="term" value="C:cell-cell junction"/>
    <property type="evidence" value="ECO:0007669"/>
    <property type="project" value="TreeGrafter"/>
</dbReference>
<keyword evidence="18" id="KW-1185">Reference proteome</keyword>
<dbReference type="GO" id="GO:0098609">
    <property type="term" value="P:cell-cell adhesion"/>
    <property type="evidence" value="ECO:0007669"/>
    <property type="project" value="TreeGrafter"/>
</dbReference>